<gene>
    <name evidence="8" type="ORF">JGS22_020975</name>
</gene>
<evidence type="ECO:0000256" key="4">
    <source>
        <dbReference type="ARBA" id="ARBA00022989"/>
    </source>
</evidence>
<dbReference type="PROSITE" id="PS50850">
    <property type="entry name" value="MFS"/>
    <property type="match status" value="1"/>
</dbReference>
<dbReference type="Proteomes" id="UP000694501">
    <property type="component" value="Unassembled WGS sequence"/>
</dbReference>
<dbReference type="InterPro" id="IPR024671">
    <property type="entry name" value="Atg22-like"/>
</dbReference>
<dbReference type="RefSeq" id="WP_216815103.1">
    <property type="nucleotide sequence ID" value="NZ_JAELVF020000002.1"/>
</dbReference>
<keyword evidence="2" id="KW-0813">Transport</keyword>
<accession>A0A949N7E6</accession>
<keyword evidence="5 6" id="KW-0472">Membrane</keyword>
<feature type="non-terminal residue" evidence="8">
    <location>
        <position position="1"/>
    </location>
</feature>
<sequence length="199" mass="21231">RRYPLTLLFLAAFLLYNDGIQTVITQASVFGSEELGMDQTTLIGAILLVQVLAVAGALLLGRLAEVFGAKRTILGSLVAWTVTVGAGYFLPSGEPLWFFALAAAIGMVLGGSQALSRSLFAQLVPAGKEAEYFALYEVSDRGTSWLGPLLFGVVYQLTGSYRDAIISLIVFFVLGFVLLLKVPVGRAMRAVGNTPPARI</sequence>
<feature type="domain" description="Major facilitator superfamily (MFS) profile" evidence="7">
    <location>
        <begin position="4"/>
        <end position="199"/>
    </location>
</feature>
<evidence type="ECO:0000256" key="5">
    <source>
        <dbReference type="ARBA" id="ARBA00023136"/>
    </source>
</evidence>
<dbReference type="GO" id="GO:0012505">
    <property type="term" value="C:endomembrane system"/>
    <property type="evidence" value="ECO:0007669"/>
    <property type="project" value="UniProtKB-SubCell"/>
</dbReference>
<dbReference type="InterPro" id="IPR050495">
    <property type="entry name" value="ATG22/LtaA_families"/>
</dbReference>
<dbReference type="PANTHER" id="PTHR23519">
    <property type="entry name" value="AUTOPHAGY-RELATED PROTEIN 22"/>
    <property type="match status" value="1"/>
</dbReference>
<evidence type="ECO:0000256" key="1">
    <source>
        <dbReference type="ARBA" id="ARBA00004127"/>
    </source>
</evidence>
<evidence type="ECO:0000259" key="7">
    <source>
        <dbReference type="PROSITE" id="PS50850"/>
    </source>
</evidence>
<evidence type="ECO:0000313" key="8">
    <source>
        <dbReference type="EMBL" id="MBU7600037.1"/>
    </source>
</evidence>
<keyword evidence="3 6" id="KW-0812">Transmembrane</keyword>
<reference evidence="8" key="1">
    <citation type="submission" date="2021-06" db="EMBL/GenBank/DDBJ databases">
        <title>Sequencing of actinobacteria type strains.</title>
        <authorList>
            <person name="Nguyen G.-S."/>
            <person name="Wentzel A."/>
        </authorList>
    </citation>
    <scope>NUCLEOTIDE SEQUENCE</scope>
    <source>
        <strain evidence="8">P38-E01</strain>
    </source>
</reference>
<comment type="caution">
    <text evidence="8">The sequence shown here is derived from an EMBL/GenBank/DDBJ whole genome shotgun (WGS) entry which is preliminary data.</text>
</comment>
<feature type="transmembrane region" description="Helical" evidence="6">
    <location>
        <begin position="164"/>
        <end position="180"/>
    </location>
</feature>
<protein>
    <submittedName>
        <fullName evidence="8">MFS transporter</fullName>
    </submittedName>
</protein>
<name>A0A949N7E6_9ACTN</name>
<evidence type="ECO:0000313" key="9">
    <source>
        <dbReference type="Proteomes" id="UP000694501"/>
    </source>
</evidence>
<evidence type="ECO:0000256" key="6">
    <source>
        <dbReference type="SAM" id="Phobius"/>
    </source>
</evidence>
<dbReference type="EMBL" id="JAELVF020000002">
    <property type="protein sequence ID" value="MBU7600037.1"/>
    <property type="molecule type" value="Genomic_DNA"/>
</dbReference>
<feature type="transmembrane region" description="Helical" evidence="6">
    <location>
        <begin position="72"/>
        <end position="90"/>
    </location>
</feature>
<dbReference type="PANTHER" id="PTHR23519:SF1">
    <property type="entry name" value="AUTOPHAGY-RELATED PROTEIN 22"/>
    <property type="match status" value="1"/>
</dbReference>
<keyword evidence="9" id="KW-1185">Reference proteome</keyword>
<evidence type="ECO:0000256" key="2">
    <source>
        <dbReference type="ARBA" id="ARBA00022448"/>
    </source>
</evidence>
<keyword evidence="4 6" id="KW-1133">Transmembrane helix</keyword>
<dbReference type="Pfam" id="PF11700">
    <property type="entry name" value="ATG22"/>
    <property type="match status" value="1"/>
</dbReference>
<dbReference type="AlphaFoldDB" id="A0A949N7E6"/>
<dbReference type="GO" id="GO:0022857">
    <property type="term" value="F:transmembrane transporter activity"/>
    <property type="evidence" value="ECO:0007669"/>
    <property type="project" value="InterPro"/>
</dbReference>
<feature type="transmembrane region" description="Helical" evidence="6">
    <location>
        <begin position="41"/>
        <end position="60"/>
    </location>
</feature>
<proteinExistence type="predicted"/>
<evidence type="ECO:0000256" key="3">
    <source>
        <dbReference type="ARBA" id="ARBA00022692"/>
    </source>
</evidence>
<organism evidence="8 9">
    <name type="scientific">Streptomyces tardus</name>
    <dbReference type="NCBI Taxonomy" id="2780544"/>
    <lineage>
        <taxon>Bacteria</taxon>
        <taxon>Bacillati</taxon>
        <taxon>Actinomycetota</taxon>
        <taxon>Actinomycetes</taxon>
        <taxon>Kitasatosporales</taxon>
        <taxon>Streptomycetaceae</taxon>
        <taxon>Streptomyces</taxon>
    </lineage>
</organism>
<comment type="subcellular location">
    <subcellularLocation>
        <location evidence="1">Endomembrane system</location>
        <topology evidence="1">Multi-pass membrane protein</topology>
    </subcellularLocation>
</comment>
<feature type="transmembrane region" description="Helical" evidence="6">
    <location>
        <begin position="96"/>
        <end position="115"/>
    </location>
</feature>
<dbReference type="InterPro" id="IPR020846">
    <property type="entry name" value="MFS_dom"/>
</dbReference>